<feature type="coiled-coil region" evidence="20">
    <location>
        <begin position="535"/>
        <end position="646"/>
    </location>
</feature>
<reference evidence="24 25" key="1">
    <citation type="submission" date="2016-06" db="EMBL/GenBank/DDBJ databases">
        <title>Evolution of pathogenesis and genome organization in the Tremellales.</title>
        <authorList>
            <person name="Cuomo C."/>
            <person name="Litvintseva A."/>
            <person name="Heitman J."/>
            <person name="Chen Y."/>
            <person name="Sun S."/>
            <person name="Springer D."/>
            <person name="Dromer F."/>
            <person name="Young S."/>
            <person name="Zeng Q."/>
            <person name="Chapman S."/>
            <person name="Gujja S."/>
            <person name="Saif S."/>
            <person name="Birren B."/>
        </authorList>
    </citation>
    <scope>NUCLEOTIDE SEQUENCE [LARGE SCALE GENOMIC DNA]</scope>
    <source>
        <strain evidence="24 25">CBS 7118</strain>
    </source>
</reference>
<protein>
    <recommendedName>
        <fullName evidence="19">E3 ubiquitin protein ligase</fullName>
        <ecNumber evidence="19">2.3.2.27</ecNumber>
    </recommendedName>
</protein>
<comment type="pathway">
    <text evidence="4 19">Protein modification; protein ubiquitination.</text>
</comment>
<evidence type="ECO:0000256" key="15">
    <source>
        <dbReference type="ARBA" id="ARBA00023136"/>
    </source>
</evidence>
<gene>
    <name evidence="24" type="ORF">L198_04855</name>
</gene>
<dbReference type="EMBL" id="AWGH01000014">
    <property type="protein sequence ID" value="ODN94713.1"/>
    <property type="molecule type" value="Genomic_DNA"/>
</dbReference>
<comment type="catalytic activity">
    <reaction evidence="1 19">
        <text>S-ubiquitinyl-[E2 ubiquitin-conjugating enzyme]-L-cysteine + [acceptor protein]-L-lysine = [E2 ubiquitin-conjugating enzyme]-L-cysteine + N(6)-ubiquitinyl-[acceptor protein]-L-lysine.</text>
        <dbReference type="EC" id="2.3.2.27"/>
    </reaction>
</comment>
<organism evidence="24 25">
    <name type="scientific">Cryptococcus wingfieldii CBS 7118</name>
    <dbReference type="NCBI Taxonomy" id="1295528"/>
    <lineage>
        <taxon>Eukaryota</taxon>
        <taxon>Fungi</taxon>
        <taxon>Dikarya</taxon>
        <taxon>Basidiomycota</taxon>
        <taxon>Agaricomycotina</taxon>
        <taxon>Tremellomycetes</taxon>
        <taxon>Tremellales</taxon>
        <taxon>Cryptococcaceae</taxon>
        <taxon>Cryptococcus</taxon>
    </lineage>
</organism>
<evidence type="ECO:0000256" key="3">
    <source>
        <dbReference type="ARBA" id="ARBA00004141"/>
    </source>
</evidence>
<feature type="transmembrane region" description="Helical" evidence="22">
    <location>
        <begin position="885"/>
        <end position="906"/>
    </location>
</feature>
<dbReference type="GO" id="GO:0016020">
    <property type="term" value="C:membrane"/>
    <property type="evidence" value="ECO:0007669"/>
    <property type="project" value="UniProtKB-SubCell"/>
</dbReference>
<evidence type="ECO:0000256" key="8">
    <source>
        <dbReference type="ARBA" id="ARBA00022723"/>
    </source>
</evidence>
<keyword evidence="8 19" id="KW-0479">Metal-binding</keyword>
<keyword evidence="25" id="KW-1185">Reference proteome</keyword>
<dbReference type="UniPathway" id="UPA00143"/>
<evidence type="ECO:0000313" key="25">
    <source>
        <dbReference type="Proteomes" id="UP000094819"/>
    </source>
</evidence>
<feature type="region of interest" description="Disordered" evidence="21">
    <location>
        <begin position="1"/>
        <end position="41"/>
    </location>
</feature>
<evidence type="ECO:0000256" key="2">
    <source>
        <dbReference type="ARBA" id="ARBA00004123"/>
    </source>
</evidence>
<comment type="function">
    <text evidence="17">E3 ubiquitin-protein ligase that mediates monoubiquitination of histone H2B to form H2BK123ub1. H2BK123ub1 gives a specific tag for epigenetic transcriptional activation and is also a prerequisite for H3K4me and H3K79me formation.</text>
</comment>
<evidence type="ECO:0000256" key="16">
    <source>
        <dbReference type="ARBA" id="ARBA00023242"/>
    </source>
</evidence>
<keyword evidence="10 19" id="KW-0833">Ubl conjugation pathway</keyword>
<comment type="similarity">
    <text evidence="5 19">Belongs to the BRE1 family.</text>
</comment>
<evidence type="ECO:0000256" key="21">
    <source>
        <dbReference type="SAM" id="MobiDB-lite"/>
    </source>
</evidence>
<feature type="domain" description="RING-type" evidence="23">
    <location>
        <begin position="769"/>
        <end position="807"/>
    </location>
</feature>
<dbReference type="CDD" id="cd16499">
    <property type="entry name" value="RING-HC_Bre1-like"/>
    <property type="match status" value="1"/>
</dbReference>
<dbReference type="SUPFAM" id="SSF57850">
    <property type="entry name" value="RING/U-box"/>
    <property type="match status" value="1"/>
</dbReference>
<evidence type="ECO:0000256" key="4">
    <source>
        <dbReference type="ARBA" id="ARBA00004906"/>
    </source>
</evidence>
<dbReference type="PROSITE" id="PS00518">
    <property type="entry name" value="ZF_RING_1"/>
    <property type="match status" value="1"/>
</dbReference>
<evidence type="ECO:0000256" key="18">
    <source>
        <dbReference type="PROSITE-ProRule" id="PRU00175"/>
    </source>
</evidence>
<dbReference type="GO" id="GO:0005737">
    <property type="term" value="C:cytoplasm"/>
    <property type="evidence" value="ECO:0007669"/>
    <property type="project" value="UniProtKB-ARBA"/>
</dbReference>
<evidence type="ECO:0000256" key="10">
    <source>
        <dbReference type="ARBA" id="ARBA00022786"/>
    </source>
</evidence>
<dbReference type="GO" id="GO:0033503">
    <property type="term" value="C:HULC complex"/>
    <property type="evidence" value="ECO:0007669"/>
    <property type="project" value="TreeGrafter"/>
</dbReference>
<dbReference type="GeneID" id="30194068"/>
<feature type="coiled-coil region" evidence="20">
    <location>
        <begin position="341"/>
        <end position="411"/>
    </location>
</feature>
<dbReference type="GO" id="GO:0016567">
    <property type="term" value="P:protein ubiquitination"/>
    <property type="evidence" value="ECO:0007669"/>
    <property type="project" value="UniProtKB-UniRule"/>
</dbReference>
<keyword evidence="13 22" id="KW-1133">Transmembrane helix</keyword>
<evidence type="ECO:0000256" key="1">
    <source>
        <dbReference type="ARBA" id="ARBA00000900"/>
    </source>
</evidence>
<evidence type="ECO:0000259" key="23">
    <source>
        <dbReference type="PROSITE" id="PS50089"/>
    </source>
</evidence>
<dbReference type="OrthoDB" id="10266039at2759"/>
<dbReference type="GO" id="GO:0012505">
    <property type="term" value="C:endomembrane system"/>
    <property type="evidence" value="ECO:0007669"/>
    <property type="project" value="UniProtKB-ARBA"/>
</dbReference>
<sequence>MNADLKRVRENTLDDSPAPSAKRRLNSHAPSPVPTSASDDDGMADWMKIVEIKRKEAIYRQMLEYRRSSEREAQRANDLEAQRRVLEASFQAVEVCWTQIVTAVRDLAGAQEVELQEEQVLEPLLDPSLPQPELEKALQSRLPTTRQLIARFIDLIARNATRPASEADLQARCLKLEAEASTLRGNFTLLHSQISDLTESRDGVQKDLARTRKALDRERMEHEKAHEEWKEERSQVGRSTPGLRTNGSGHATPNGHVDMDEKVLNGAGPSASGALQDTSELEHLADSRLKQLDQLRAEQTVLQQEVDRLKILATHPSESAVRESPFFQVYLNQLSTQLSRANALQERFSATEAKLDQLRDANGDFREAVLAEARAETEALRSQMAKKDADLARLRGQRDEMNAEIMERRAKEAEKCRFTEQMEGLASTREERIGFLTSEVRRLKGKLAAEHGSEGYLSFLRDSGVDGDYIQDLESKVSTSQDQVNALTSQLERVSSDHAAAISEVQVRAELEGARRALARYERILGPNVDAVDDVQYLATELEKKEKERAGLEMKLAEAEAATNALYEEVEGLSKLWESLDQTVKSKVLELRDGEQKITRLATEKAKADNKYFAAMRAKEAVDVEAKTAQRSVEKQLRLLERAQEVETSLRLQISINEKGMTSLKNSALDLQTQLATAVAERTQLELRLQQSQSAYTEAQQIMQARVQEAVQEKEAKARLQDEVDGQGRQIKKLKERQESVATAAQTGMSNNEWAITQERDKLLKLLKCSCCEQNFKQQVIVKCMHTFCKQCLESRIASRQRKCPACGLAFAKEDIQTLYWQIGGFAACFVGGLAVSLLGAILLFLGATGAFAVLFALGGVISLVGTGFLVGFKTQLEKMFKPVRVVATVLLFAAIIMTFVSAFVLPTVLCIIFVIVQYLAYLWYTLSYIPYARTAVKSAIGW</sequence>
<feature type="compositionally biased region" description="Basic and acidic residues" evidence="21">
    <location>
        <begin position="1"/>
        <end position="12"/>
    </location>
</feature>
<evidence type="ECO:0000256" key="6">
    <source>
        <dbReference type="ARBA" id="ARBA00022679"/>
    </source>
</evidence>
<evidence type="ECO:0000256" key="5">
    <source>
        <dbReference type="ARBA" id="ARBA00005555"/>
    </source>
</evidence>
<evidence type="ECO:0000313" key="24">
    <source>
        <dbReference type="EMBL" id="ODN94713.1"/>
    </source>
</evidence>
<dbReference type="InterPro" id="IPR018957">
    <property type="entry name" value="Znf_C3HC4_RING-type"/>
</dbReference>
<dbReference type="GO" id="GO:0005634">
    <property type="term" value="C:nucleus"/>
    <property type="evidence" value="ECO:0007669"/>
    <property type="project" value="UniProtKB-SubCell"/>
</dbReference>
<feature type="compositionally biased region" description="Basic and acidic residues" evidence="21">
    <location>
        <begin position="217"/>
        <end position="235"/>
    </location>
</feature>
<evidence type="ECO:0000256" key="22">
    <source>
        <dbReference type="SAM" id="Phobius"/>
    </source>
</evidence>
<evidence type="ECO:0000256" key="17">
    <source>
        <dbReference type="ARBA" id="ARBA00059679"/>
    </source>
</evidence>
<dbReference type="Pfam" id="PF26095">
    <property type="entry name" value="CC_Bre1"/>
    <property type="match status" value="1"/>
</dbReference>
<feature type="compositionally biased region" description="Polar residues" evidence="21">
    <location>
        <begin position="236"/>
        <end position="251"/>
    </location>
</feature>
<proteinExistence type="inferred from homology"/>
<dbReference type="PANTHER" id="PTHR23163">
    <property type="entry name" value="RING FINGER PROTEIN-RELATED"/>
    <property type="match status" value="1"/>
</dbReference>
<dbReference type="RefSeq" id="XP_019030992.1">
    <property type="nucleotide sequence ID" value="XM_019176960.1"/>
</dbReference>
<keyword evidence="7 22" id="KW-0812">Transmembrane</keyword>
<evidence type="ECO:0000256" key="14">
    <source>
        <dbReference type="ARBA" id="ARBA00023054"/>
    </source>
</evidence>
<dbReference type="EC" id="2.3.2.27" evidence="19"/>
<keyword evidence="12 19" id="KW-0156">Chromatin regulator</keyword>
<feature type="transmembrane region" description="Helical" evidence="22">
    <location>
        <begin position="819"/>
        <end position="846"/>
    </location>
</feature>
<dbReference type="Pfam" id="PF08647">
    <property type="entry name" value="BRE1"/>
    <property type="match status" value="1"/>
</dbReference>
<evidence type="ECO:0000256" key="13">
    <source>
        <dbReference type="ARBA" id="ARBA00022989"/>
    </source>
</evidence>
<dbReference type="PROSITE" id="PS50089">
    <property type="entry name" value="ZF_RING_2"/>
    <property type="match status" value="1"/>
</dbReference>
<comment type="subcellular location">
    <subcellularLocation>
        <location evidence="3">Membrane</location>
        <topology evidence="3">Multi-pass membrane protein</topology>
    </subcellularLocation>
    <subcellularLocation>
        <location evidence="2 19">Nucleus</location>
    </subcellularLocation>
</comment>
<dbReference type="Proteomes" id="UP000094819">
    <property type="component" value="Unassembled WGS sequence"/>
</dbReference>
<dbReference type="Pfam" id="PF04178">
    <property type="entry name" value="Got1"/>
    <property type="match status" value="1"/>
</dbReference>
<evidence type="ECO:0000256" key="11">
    <source>
        <dbReference type="ARBA" id="ARBA00022833"/>
    </source>
</evidence>
<feature type="coiled-coil region" evidence="20">
    <location>
        <begin position="62"/>
        <end position="89"/>
    </location>
</feature>
<keyword evidence="11 19" id="KW-0862">Zinc</keyword>
<dbReference type="InterPro" id="IPR007305">
    <property type="entry name" value="Vesicle_transpt_Got1/SFT2"/>
</dbReference>
<dbReference type="InterPro" id="IPR058643">
    <property type="entry name" value="BRE1-like_CC"/>
</dbReference>
<dbReference type="Pfam" id="PF00097">
    <property type="entry name" value="zf-C3HC4"/>
    <property type="match status" value="1"/>
</dbReference>
<dbReference type="GO" id="GO:0006325">
    <property type="term" value="P:chromatin organization"/>
    <property type="evidence" value="ECO:0007669"/>
    <property type="project" value="UniProtKB-KW"/>
</dbReference>
<evidence type="ECO:0000256" key="9">
    <source>
        <dbReference type="ARBA" id="ARBA00022771"/>
    </source>
</evidence>
<dbReference type="GO" id="GO:0016192">
    <property type="term" value="P:vesicle-mediated transport"/>
    <property type="evidence" value="ECO:0007669"/>
    <property type="project" value="InterPro"/>
</dbReference>
<dbReference type="InterPro" id="IPR013083">
    <property type="entry name" value="Znf_RING/FYVE/PHD"/>
</dbReference>
<evidence type="ECO:0000256" key="7">
    <source>
        <dbReference type="ARBA" id="ARBA00022692"/>
    </source>
</evidence>
<feature type="region of interest" description="Disordered" evidence="21">
    <location>
        <begin position="217"/>
        <end position="255"/>
    </location>
</feature>
<feature type="transmembrane region" description="Helical" evidence="22">
    <location>
        <begin position="912"/>
        <end position="932"/>
    </location>
</feature>
<keyword evidence="9 18" id="KW-0863">Zinc-finger</keyword>
<evidence type="ECO:0000256" key="20">
    <source>
        <dbReference type="SAM" id="Coils"/>
    </source>
</evidence>
<dbReference type="GO" id="GO:0008270">
    <property type="term" value="F:zinc ion binding"/>
    <property type="evidence" value="ECO:0007669"/>
    <property type="project" value="UniProtKB-KW"/>
</dbReference>
<feature type="transmembrane region" description="Helical" evidence="22">
    <location>
        <begin position="852"/>
        <end position="873"/>
    </location>
</feature>
<keyword evidence="15 22" id="KW-0472">Membrane</keyword>
<name>A0A1E3J1G5_9TREE</name>
<evidence type="ECO:0000256" key="19">
    <source>
        <dbReference type="RuleBase" id="RU365038"/>
    </source>
</evidence>
<keyword evidence="6 19" id="KW-0808">Transferase</keyword>
<dbReference type="Gene3D" id="1.10.287.1490">
    <property type="match status" value="1"/>
</dbReference>
<dbReference type="Gene3D" id="3.30.40.10">
    <property type="entry name" value="Zinc/RING finger domain, C3HC4 (zinc finger)"/>
    <property type="match status" value="1"/>
</dbReference>
<accession>A0A1E3J1G5</accession>
<dbReference type="AlphaFoldDB" id="A0A1E3J1G5"/>
<evidence type="ECO:0000256" key="12">
    <source>
        <dbReference type="ARBA" id="ARBA00022853"/>
    </source>
</evidence>
<dbReference type="GO" id="GO:0061630">
    <property type="term" value="F:ubiquitin protein ligase activity"/>
    <property type="evidence" value="ECO:0007669"/>
    <property type="project" value="UniProtKB-EC"/>
</dbReference>
<dbReference type="InterPro" id="IPR001841">
    <property type="entry name" value="Znf_RING"/>
</dbReference>
<dbReference type="PANTHER" id="PTHR23163:SF0">
    <property type="entry name" value="E3 UBIQUITIN-PROTEIN LIGASE BRE1"/>
    <property type="match status" value="1"/>
</dbReference>
<keyword evidence="16 19" id="KW-0539">Nucleus</keyword>
<dbReference type="InterPro" id="IPR017907">
    <property type="entry name" value="Znf_RING_CS"/>
</dbReference>
<dbReference type="InterPro" id="IPR013956">
    <property type="entry name" value="E3_ubiquit_lig_Bre1"/>
</dbReference>
<keyword evidence="14 19" id="KW-0175">Coiled coil</keyword>
<comment type="caution">
    <text evidence="24">The sequence shown here is derived from an EMBL/GenBank/DDBJ whole genome shotgun (WGS) entry which is preliminary data.</text>
</comment>